<proteinExistence type="predicted"/>
<dbReference type="EMBL" id="CABITT030000002">
    <property type="protein sequence ID" value="VVA95741.1"/>
    <property type="molecule type" value="Genomic_DNA"/>
</dbReference>
<accession>A0A565B256</accession>
<evidence type="ECO:0000256" key="1">
    <source>
        <dbReference type="SAM" id="MobiDB-lite"/>
    </source>
</evidence>
<gene>
    <name evidence="2" type="ORF">ANE_LOCUS6186</name>
</gene>
<evidence type="ECO:0000313" key="3">
    <source>
        <dbReference type="Proteomes" id="UP000489600"/>
    </source>
</evidence>
<sequence length="67" mass="7348">MSTGNSMNDIRLERTGKGGELARVPTGSEYSANDQVVPESRDDQRGINGDSSRIRRDVTKAEKPRKG</sequence>
<feature type="compositionally biased region" description="Basic and acidic residues" evidence="1">
    <location>
        <begin position="52"/>
        <end position="67"/>
    </location>
</feature>
<organism evidence="2 3">
    <name type="scientific">Arabis nemorensis</name>
    <dbReference type="NCBI Taxonomy" id="586526"/>
    <lineage>
        <taxon>Eukaryota</taxon>
        <taxon>Viridiplantae</taxon>
        <taxon>Streptophyta</taxon>
        <taxon>Embryophyta</taxon>
        <taxon>Tracheophyta</taxon>
        <taxon>Spermatophyta</taxon>
        <taxon>Magnoliopsida</taxon>
        <taxon>eudicotyledons</taxon>
        <taxon>Gunneridae</taxon>
        <taxon>Pentapetalae</taxon>
        <taxon>rosids</taxon>
        <taxon>malvids</taxon>
        <taxon>Brassicales</taxon>
        <taxon>Brassicaceae</taxon>
        <taxon>Arabideae</taxon>
        <taxon>Arabis</taxon>
    </lineage>
</organism>
<protein>
    <submittedName>
        <fullName evidence="2">Uncharacterized protein</fullName>
    </submittedName>
</protein>
<keyword evidence="3" id="KW-1185">Reference proteome</keyword>
<dbReference type="AlphaFoldDB" id="A0A565B256"/>
<feature type="region of interest" description="Disordered" evidence="1">
    <location>
        <begin position="1"/>
        <end position="67"/>
    </location>
</feature>
<reference evidence="2" key="1">
    <citation type="submission" date="2019-07" db="EMBL/GenBank/DDBJ databases">
        <authorList>
            <person name="Dittberner H."/>
        </authorList>
    </citation>
    <scope>NUCLEOTIDE SEQUENCE [LARGE SCALE GENOMIC DNA]</scope>
</reference>
<evidence type="ECO:0000313" key="2">
    <source>
        <dbReference type="EMBL" id="VVA95741.1"/>
    </source>
</evidence>
<comment type="caution">
    <text evidence="2">The sequence shown here is derived from an EMBL/GenBank/DDBJ whole genome shotgun (WGS) entry which is preliminary data.</text>
</comment>
<dbReference type="Proteomes" id="UP000489600">
    <property type="component" value="Unassembled WGS sequence"/>
</dbReference>
<name>A0A565B256_9BRAS</name>